<keyword evidence="9" id="KW-0333">Golgi apparatus</keyword>
<evidence type="ECO:0000256" key="6">
    <source>
        <dbReference type="ARBA" id="ARBA00022968"/>
    </source>
</evidence>
<keyword evidence="13" id="KW-0325">Glycoprotein</keyword>
<sequence length="319" mass="35972">MQFLPLLTTLPRQTHRVSAVSGTMRRNCCRGLMGITVIFFFVLLHSVINTFYVGSSIGVENSGVSRKKKLGDYIGITGTATLFPLRCDTCALIGTSGHLLTSDQGSDIDKLHSCIFRLGFSPTRGYEQYVGSRTTARIVDSFRFYPFLKKPLKLVTGPFPSDFWFLFDRTAGDITRFHGPLLRDLVQKHDTKFLWFSREVERDVISSLGDTRLNHGGSRISSLWFAIRVIEDAGCRSLSILGVAEAQICKKNLNVTIPSQYWDENSSELCLNGVDASMRPTNSKATVSIVPTVKERRSLPKWAEQHLNKYEFRFPSWDL</sequence>
<keyword evidence="8 15" id="KW-1133">Transmembrane helix</keyword>
<evidence type="ECO:0000256" key="1">
    <source>
        <dbReference type="ARBA" id="ARBA00004323"/>
    </source>
</evidence>
<dbReference type="PANTHER" id="PTHR45906">
    <property type="entry name" value="ALPHA-N-ACETYL-NEURAMINYL-2,3-BETA-GALACTOSYL-1, 3-N-ACETYL-GALACTOSAMINIDE ALPHA-2,6-SIALYLTRANSFERASE-LIKE"/>
    <property type="match status" value="1"/>
</dbReference>
<keyword evidence="6" id="KW-0735">Signal-anchor</keyword>
<evidence type="ECO:0000256" key="4">
    <source>
        <dbReference type="ARBA" id="ARBA00022679"/>
    </source>
</evidence>
<comment type="caution">
    <text evidence="16">The sequence shown here is derived from an EMBL/GenBank/DDBJ whole genome shotgun (WGS) entry which is preliminary data.</text>
</comment>
<evidence type="ECO:0000256" key="5">
    <source>
        <dbReference type="ARBA" id="ARBA00022692"/>
    </source>
</evidence>
<keyword evidence="10" id="KW-0443">Lipid metabolism</keyword>
<dbReference type="Pfam" id="PF00777">
    <property type="entry name" value="Glyco_transf_29"/>
    <property type="match status" value="1"/>
</dbReference>
<evidence type="ECO:0000256" key="14">
    <source>
        <dbReference type="ARBA" id="ARBA00043744"/>
    </source>
</evidence>
<evidence type="ECO:0000256" key="13">
    <source>
        <dbReference type="ARBA" id="ARBA00023180"/>
    </source>
</evidence>
<keyword evidence="17" id="KW-1185">Reference proteome</keyword>
<evidence type="ECO:0000256" key="2">
    <source>
        <dbReference type="ARBA" id="ARBA00006003"/>
    </source>
</evidence>
<evidence type="ECO:0000256" key="3">
    <source>
        <dbReference type="ARBA" id="ARBA00022676"/>
    </source>
</evidence>
<keyword evidence="3" id="KW-0328">Glycosyltransferase</keyword>
<evidence type="ECO:0000256" key="9">
    <source>
        <dbReference type="ARBA" id="ARBA00023034"/>
    </source>
</evidence>
<dbReference type="GO" id="GO:0000139">
    <property type="term" value="C:Golgi membrane"/>
    <property type="evidence" value="ECO:0007669"/>
    <property type="project" value="UniProtKB-SubCell"/>
</dbReference>
<keyword evidence="12" id="KW-1015">Disulfide bond</keyword>
<dbReference type="GO" id="GO:0001665">
    <property type="term" value="F:alpha-N-acetylgalactosaminide alpha-2,6-sialyltransferase activity"/>
    <property type="evidence" value="ECO:0007669"/>
    <property type="project" value="TreeGrafter"/>
</dbReference>
<feature type="transmembrane region" description="Helical" evidence="15">
    <location>
        <begin position="35"/>
        <end position="59"/>
    </location>
</feature>
<evidence type="ECO:0000256" key="7">
    <source>
        <dbReference type="ARBA" id="ARBA00022981"/>
    </source>
</evidence>
<gene>
    <name evidence="16" type="primary">AVEN_7871_1</name>
    <name evidence="16" type="ORF">CEXT_602771</name>
</gene>
<evidence type="ECO:0000256" key="15">
    <source>
        <dbReference type="SAM" id="Phobius"/>
    </source>
</evidence>
<reference evidence="16 17" key="1">
    <citation type="submission" date="2021-06" db="EMBL/GenBank/DDBJ databases">
        <title>Caerostris extrusa draft genome.</title>
        <authorList>
            <person name="Kono N."/>
            <person name="Arakawa K."/>
        </authorList>
    </citation>
    <scope>NUCLEOTIDE SEQUENCE [LARGE SCALE GENOMIC DNA]</scope>
</reference>
<proteinExistence type="inferred from homology"/>
<dbReference type="AlphaFoldDB" id="A0AAV4STI7"/>
<keyword evidence="7" id="KW-0730">Sialic acid</keyword>
<evidence type="ECO:0000256" key="12">
    <source>
        <dbReference type="ARBA" id="ARBA00023157"/>
    </source>
</evidence>
<evidence type="ECO:0000313" key="16">
    <source>
        <dbReference type="EMBL" id="GIY37663.1"/>
    </source>
</evidence>
<dbReference type="GO" id="GO:0001574">
    <property type="term" value="P:ganglioside biosynthetic process"/>
    <property type="evidence" value="ECO:0007669"/>
    <property type="project" value="TreeGrafter"/>
</dbReference>
<comment type="subcellular location">
    <subcellularLocation>
        <location evidence="1">Golgi apparatus membrane</location>
        <topology evidence="1">Single-pass type II membrane protein</topology>
    </subcellularLocation>
</comment>
<evidence type="ECO:0000256" key="11">
    <source>
        <dbReference type="ARBA" id="ARBA00023136"/>
    </source>
</evidence>
<name>A0AAV4STI7_CAEEX</name>
<dbReference type="EMBL" id="BPLR01010200">
    <property type="protein sequence ID" value="GIY37663.1"/>
    <property type="molecule type" value="Genomic_DNA"/>
</dbReference>
<keyword evidence="5 15" id="KW-0812">Transmembrane</keyword>
<comment type="catalytic activity">
    <reaction evidence="14">
        <text>a ganglioside GM1b (d18:1(4E)) + CMP-N-acetyl-beta-neuraminate = a ganglioside GD1alpha (d18:1(4E)) + CMP + H(+)</text>
        <dbReference type="Rhea" id="RHEA:41968"/>
        <dbReference type="ChEBI" id="CHEBI:15378"/>
        <dbReference type="ChEBI" id="CHEBI:57812"/>
        <dbReference type="ChEBI" id="CHEBI:60377"/>
        <dbReference type="ChEBI" id="CHEBI:78568"/>
        <dbReference type="ChEBI" id="CHEBI:78569"/>
    </reaction>
    <physiologicalReaction direction="left-to-right" evidence="14">
        <dbReference type="Rhea" id="RHEA:41969"/>
    </physiologicalReaction>
</comment>
<evidence type="ECO:0000313" key="17">
    <source>
        <dbReference type="Proteomes" id="UP001054945"/>
    </source>
</evidence>
<dbReference type="Gene3D" id="3.90.1480.20">
    <property type="entry name" value="Glycosyl transferase family 29"/>
    <property type="match status" value="1"/>
</dbReference>
<comment type="similarity">
    <text evidence="2">Belongs to the glycosyltransferase 29 family.</text>
</comment>
<dbReference type="InterPro" id="IPR038578">
    <property type="entry name" value="GT29-like_sf"/>
</dbReference>
<accession>A0AAV4STI7</accession>
<dbReference type="Proteomes" id="UP001054945">
    <property type="component" value="Unassembled WGS sequence"/>
</dbReference>
<dbReference type="PANTHER" id="PTHR45906:SF1">
    <property type="entry name" value="ALPHA-N-ACETYL-NEURAMINYL-2,3-BETA-GALACTOSYL-1, 3-N-ACETYL-GALACTOSAMINIDE ALPHA-2,6-SIALYLTRANSFERASE-LIKE"/>
    <property type="match status" value="1"/>
</dbReference>
<protein>
    <submittedName>
        <fullName evidence="16">Uncharacterized protein</fullName>
    </submittedName>
</protein>
<dbReference type="InterPro" id="IPR001675">
    <property type="entry name" value="Glyco_trans_29"/>
</dbReference>
<organism evidence="16 17">
    <name type="scientific">Caerostris extrusa</name>
    <name type="common">Bark spider</name>
    <name type="synonym">Caerostris bankana</name>
    <dbReference type="NCBI Taxonomy" id="172846"/>
    <lineage>
        <taxon>Eukaryota</taxon>
        <taxon>Metazoa</taxon>
        <taxon>Ecdysozoa</taxon>
        <taxon>Arthropoda</taxon>
        <taxon>Chelicerata</taxon>
        <taxon>Arachnida</taxon>
        <taxon>Araneae</taxon>
        <taxon>Araneomorphae</taxon>
        <taxon>Entelegynae</taxon>
        <taxon>Araneoidea</taxon>
        <taxon>Araneidae</taxon>
        <taxon>Caerostris</taxon>
    </lineage>
</organism>
<evidence type="ECO:0000256" key="8">
    <source>
        <dbReference type="ARBA" id="ARBA00022989"/>
    </source>
</evidence>
<evidence type="ECO:0000256" key="10">
    <source>
        <dbReference type="ARBA" id="ARBA00023098"/>
    </source>
</evidence>
<keyword evidence="11 15" id="KW-0472">Membrane</keyword>
<keyword evidence="4" id="KW-0808">Transferase</keyword>